<keyword evidence="3" id="KW-1185">Reference proteome</keyword>
<reference evidence="2 3" key="1">
    <citation type="submission" date="2021-04" db="EMBL/GenBank/DDBJ databases">
        <title>The genome sequence of Ideonella sp. 3Y2.</title>
        <authorList>
            <person name="Liu Y."/>
        </authorList>
    </citation>
    <scope>NUCLEOTIDE SEQUENCE [LARGE SCALE GENOMIC DNA]</scope>
    <source>
        <strain evidence="2 3">3Y2</strain>
    </source>
</reference>
<dbReference type="Pfam" id="PF13683">
    <property type="entry name" value="rve_3"/>
    <property type="match status" value="1"/>
</dbReference>
<dbReference type="EMBL" id="JAGQDD010000032">
    <property type="protein sequence ID" value="MBQ0933560.1"/>
    <property type="molecule type" value="Genomic_DNA"/>
</dbReference>
<feature type="domain" description="Integrase catalytic" evidence="1">
    <location>
        <begin position="16"/>
        <end position="44"/>
    </location>
</feature>
<dbReference type="GO" id="GO:0015074">
    <property type="term" value="P:DNA integration"/>
    <property type="evidence" value="ECO:0007669"/>
    <property type="project" value="InterPro"/>
</dbReference>
<comment type="caution">
    <text evidence="2">The sequence shown here is derived from an EMBL/GenBank/DDBJ whole genome shotgun (WGS) entry which is preliminary data.</text>
</comment>
<accession>A0A940YJ66</accession>
<dbReference type="InterPro" id="IPR001584">
    <property type="entry name" value="Integrase_cat-core"/>
</dbReference>
<sequence>MSVAQRSLGAWATEGSTDNERRKIHEWGHDYNEHRPHSSLGHLTQREFIEQGQDNPSPVGRLLFKPV</sequence>
<dbReference type="AlphaFoldDB" id="A0A940YJ66"/>
<dbReference type="RefSeq" id="WP_210857224.1">
    <property type="nucleotide sequence ID" value="NZ_JAGQDD010000032.1"/>
</dbReference>
<organism evidence="2 3">
    <name type="scientific">Ideonella alba</name>
    <dbReference type="NCBI Taxonomy" id="2824118"/>
    <lineage>
        <taxon>Bacteria</taxon>
        <taxon>Pseudomonadati</taxon>
        <taxon>Pseudomonadota</taxon>
        <taxon>Betaproteobacteria</taxon>
        <taxon>Burkholderiales</taxon>
        <taxon>Sphaerotilaceae</taxon>
        <taxon>Ideonella</taxon>
    </lineage>
</organism>
<proteinExistence type="predicted"/>
<name>A0A940YJ66_9BURK</name>
<dbReference type="Proteomes" id="UP000676246">
    <property type="component" value="Unassembled WGS sequence"/>
</dbReference>
<evidence type="ECO:0000259" key="1">
    <source>
        <dbReference type="Pfam" id="PF13683"/>
    </source>
</evidence>
<evidence type="ECO:0000313" key="2">
    <source>
        <dbReference type="EMBL" id="MBQ0933560.1"/>
    </source>
</evidence>
<gene>
    <name evidence="2" type="ORF">KAK03_24050</name>
</gene>
<protein>
    <submittedName>
        <fullName evidence="2">Integrase core domain-containing protein</fullName>
    </submittedName>
</protein>
<evidence type="ECO:0000313" key="3">
    <source>
        <dbReference type="Proteomes" id="UP000676246"/>
    </source>
</evidence>